<keyword evidence="3 6" id="KW-0949">S-adenosyl-L-methionine</keyword>
<dbReference type="SUPFAM" id="SSF53335">
    <property type="entry name" value="S-adenosyl-L-methionine-dependent methyltransferases"/>
    <property type="match status" value="1"/>
</dbReference>
<dbReference type="EMBL" id="FUYB01000002">
    <property type="protein sequence ID" value="SKA70418.1"/>
    <property type="molecule type" value="Genomic_DNA"/>
</dbReference>
<dbReference type="RefSeq" id="WP_078921200.1">
    <property type="nucleotide sequence ID" value="NZ_FUYB01000002.1"/>
</dbReference>
<dbReference type="PROSITE" id="PS51679">
    <property type="entry name" value="SAM_MT_C5"/>
    <property type="match status" value="1"/>
</dbReference>
<evidence type="ECO:0000256" key="6">
    <source>
        <dbReference type="PROSITE-ProRule" id="PRU01016"/>
    </source>
</evidence>
<dbReference type="EC" id="2.1.1.37" evidence="8"/>
<dbReference type="InterPro" id="IPR029063">
    <property type="entry name" value="SAM-dependent_MTases_sf"/>
</dbReference>
<keyword evidence="1 6" id="KW-0489">Methyltransferase</keyword>
<dbReference type="GO" id="GO:0032259">
    <property type="term" value="P:methylation"/>
    <property type="evidence" value="ECO:0007669"/>
    <property type="project" value="UniProtKB-KW"/>
</dbReference>
<reference evidence="10" key="1">
    <citation type="submission" date="2017-02" db="EMBL/GenBank/DDBJ databases">
        <authorList>
            <person name="Varghese N."/>
            <person name="Submissions S."/>
        </authorList>
    </citation>
    <scope>NUCLEOTIDE SEQUENCE [LARGE SCALE GENOMIC DNA]</scope>
    <source>
        <strain evidence="10">ATCC 49788</strain>
    </source>
</reference>
<dbReference type="PANTHER" id="PTHR10629">
    <property type="entry name" value="CYTOSINE-SPECIFIC METHYLTRANSFERASE"/>
    <property type="match status" value="1"/>
</dbReference>
<organism evidence="9 10">
    <name type="scientific">Thiothrix eikelboomii</name>
    <dbReference type="NCBI Taxonomy" id="92487"/>
    <lineage>
        <taxon>Bacteria</taxon>
        <taxon>Pseudomonadati</taxon>
        <taxon>Pseudomonadota</taxon>
        <taxon>Gammaproteobacteria</taxon>
        <taxon>Thiotrichales</taxon>
        <taxon>Thiotrichaceae</taxon>
        <taxon>Thiothrix</taxon>
    </lineage>
</organism>
<dbReference type="Gene3D" id="3.90.120.10">
    <property type="entry name" value="DNA Methylase, subunit A, domain 2"/>
    <property type="match status" value="1"/>
</dbReference>
<dbReference type="Pfam" id="PF00145">
    <property type="entry name" value="DNA_methylase"/>
    <property type="match status" value="1"/>
</dbReference>
<keyword evidence="2 6" id="KW-0808">Transferase</keyword>
<dbReference type="STRING" id="92487.SAMN02745130_00726"/>
<dbReference type="AlphaFoldDB" id="A0A1T4W042"/>
<dbReference type="GO" id="GO:0044027">
    <property type="term" value="P:negative regulation of gene expression via chromosomal CpG island methylation"/>
    <property type="evidence" value="ECO:0007669"/>
    <property type="project" value="TreeGrafter"/>
</dbReference>
<dbReference type="Gene3D" id="3.40.50.150">
    <property type="entry name" value="Vaccinia Virus protein VP39"/>
    <property type="match status" value="1"/>
</dbReference>
<dbReference type="GO" id="GO:0003677">
    <property type="term" value="F:DNA binding"/>
    <property type="evidence" value="ECO:0007669"/>
    <property type="project" value="TreeGrafter"/>
</dbReference>
<dbReference type="PRINTS" id="PR00105">
    <property type="entry name" value="C5METTRFRASE"/>
</dbReference>
<dbReference type="PROSITE" id="PS00094">
    <property type="entry name" value="C5_MTASE_1"/>
    <property type="match status" value="1"/>
</dbReference>
<evidence type="ECO:0000256" key="4">
    <source>
        <dbReference type="ARBA" id="ARBA00022747"/>
    </source>
</evidence>
<evidence type="ECO:0000256" key="7">
    <source>
        <dbReference type="RuleBase" id="RU000416"/>
    </source>
</evidence>
<evidence type="ECO:0000313" key="10">
    <source>
        <dbReference type="Proteomes" id="UP000190460"/>
    </source>
</evidence>
<proteinExistence type="inferred from homology"/>
<keyword evidence="10" id="KW-1185">Reference proteome</keyword>
<evidence type="ECO:0000256" key="2">
    <source>
        <dbReference type="ARBA" id="ARBA00022679"/>
    </source>
</evidence>
<dbReference type="PANTHER" id="PTHR10629:SF52">
    <property type="entry name" value="DNA (CYTOSINE-5)-METHYLTRANSFERASE 1"/>
    <property type="match status" value="1"/>
</dbReference>
<dbReference type="Proteomes" id="UP000190460">
    <property type="component" value="Unassembled WGS sequence"/>
</dbReference>
<dbReference type="GO" id="GO:0003886">
    <property type="term" value="F:DNA (cytosine-5-)-methyltransferase activity"/>
    <property type="evidence" value="ECO:0007669"/>
    <property type="project" value="UniProtKB-EC"/>
</dbReference>
<evidence type="ECO:0000256" key="8">
    <source>
        <dbReference type="RuleBase" id="RU000417"/>
    </source>
</evidence>
<evidence type="ECO:0000256" key="5">
    <source>
        <dbReference type="ARBA" id="ARBA00047422"/>
    </source>
</evidence>
<evidence type="ECO:0000313" key="9">
    <source>
        <dbReference type="EMBL" id="SKA70418.1"/>
    </source>
</evidence>
<dbReference type="InterPro" id="IPR018117">
    <property type="entry name" value="C5_DNA_meth_AS"/>
</dbReference>
<comment type="similarity">
    <text evidence="6 7">Belongs to the class I-like SAM-binding methyltransferase superfamily. C5-methyltransferase family.</text>
</comment>
<keyword evidence="4" id="KW-0680">Restriction system</keyword>
<feature type="active site" evidence="6">
    <location>
        <position position="74"/>
    </location>
</feature>
<name>A0A1T4W042_9GAMM</name>
<dbReference type="NCBIfam" id="TIGR00675">
    <property type="entry name" value="dcm"/>
    <property type="match status" value="1"/>
</dbReference>
<dbReference type="CDD" id="cd00315">
    <property type="entry name" value="Cyt_C5_DNA_methylase"/>
    <property type="match status" value="1"/>
</dbReference>
<protein>
    <recommendedName>
        <fullName evidence="8">Cytosine-specific methyltransferase</fullName>
        <ecNumber evidence="8">2.1.1.37</ecNumber>
    </recommendedName>
</protein>
<comment type="catalytic activity">
    <reaction evidence="5 8">
        <text>a 2'-deoxycytidine in DNA + S-adenosyl-L-methionine = a 5-methyl-2'-deoxycytidine in DNA + S-adenosyl-L-homocysteine + H(+)</text>
        <dbReference type="Rhea" id="RHEA:13681"/>
        <dbReference type="Rhea" id="RHEA-COMP:11369"/>
        <dbReference type="Rhea" id="RHEA-COMP:11370"/>
        <dbReference type="ChEBI" id="CHEBI:15378"/>
        <dbReference type="ChEBI" id="CHEBI:57856"/>
        <dbReference type="ChEBI" id="CHEBI:59789"/>
        <dbReference type="ChEBI" id="CHEBI:85452"/>
        <dbReference type="ChEBI" id="CHEBI:85454"/>
        <dbReference type="EC" id="2.1.1.37"/>
    </reaction>
</comment>
<evidence type="ECO:0000256" key="3">
    <source>
        <dbReference type="ARBA" id="ARBA00022691"/>
    </source>
</evidence>
<sequence length="365" mass="39797">MKAVSLFSGAGGMDVGFKRAGFEVIAANEIDTYACQTFRANHAGTTLYEGNITSNLQALGGFKNIDVVFGGPPCQGFSVAGKMDADDPRSQLIFSFADVVDLIQPRAFVMENVKALGSLEKFAEVRRKLMARFSNAGYAVTVTTLNAKDLGIPQSRERVFFIGFKQGVNPINAASFRKYQATPPTLREVLSPLGKAGTQTNNKVCKAKITLALKPVLRQSPYAGMLFNGQGRPLNPDGWASTLPASMGGNRTPIIDEAHLFDAAKPWVEDYHRHLMKGGKPHGTNDAPMSLRRLTVDEAALLQGFPADYRFCGSQTKVFSQIGNAVPCRLAQVVAEVVYSVLNRNHNYQESEYLVGQNMEFKFAV</sequence>
<gene>
    <name evidence="9" type="ORF">SAMN02745130_00726</name>
</gene>
<accession>A0A1T4W042</accession>
<dbReference type="InterPro" id="IPR001525">
    <property type="entry name" value="C5_MeTfrase"/>
</dbReference>
<evidence type="ECO:0000256" key="1">
    <source>
        <dbReference type="ARBA" id="ARBA00022603"/>
    </source>
</evidence>
<dbReference type="GO" id="GO:0009307">
    <property type="term" value="P:DNA restriction-modification system"/>
    <property type="evidence" value="ECO:0007669"/>
    <property type="project" value="UniProtKB-KW"/>
</dbReference>
<dbReference type="InterPro" id="IPR050390">
    <property type="entry name" value="C5-Methyltransferase"/>
</dbReference>
<dbReference type="OrthoDB" id="9813719at2"/>